<gene>
    <name evidence="1" type="ORF">scyTo_0026289</name>
</gene>
<protein>
    <submittedName>
        <fullName evidence="1">Uncharacterized protein</fullName>
    </submittedName>
</protein>
<evidence type="ECO:0000313" key="2">
    <source>
        <dbReference type="Proteomes" id="UP000288216"/>
    </source>
</evidence>
<sequence>MQNLEQARPREEVAVKVVATAREAEMPSKAKLERQEAKAGVIDDRLIEVERK</sequence>
<proteinExistence type="predicted"/>
<organism evidence="1 2">
    <name type="scientific">Scyliorhinus torazame</name>
    <name type="common">Cloudy catshark</name>
    <name type="synonym">Catulus torazame</name>
    <dbReference type="NCBI Taxonomy" id="75743"/>
    <lineage>
        <taxon>Eukaryota</taxon>
        <taxon>Metazoa</taxon>
        <taxon>Chordata</taxon>
        <taxon>Craniata</taxon>
        <taxon>Vertebrata</taxon>
        <taxon>Chondrichthyes</taxon>
        <taxon>Elasmobranchii</taxon>
        <taxon>Galeomorphii</taxon>
        <taxon>Galeoidea</taxon>
        <taxon>Carcharhiniformes</taxon>
        <taxon>Scyliorhinidae</taxon>
        <taxon>Scyliorhinus</taxon>
    </lineage>
</organism>
<reference evidence="1 2" key="1">
    <citation type="journal article" date="2018" name="Nat. Ecol. Evol.">
        <title>Shark genomes provide insights into elasmobranch evolution and the origin of vertebrates.</title>
        <authorList>
            <person name="Hara Y"/>
            <person name="Yamaguchi K"/>
            <person name="Onimaru K"/>
            <person name="Kadota M"/>
            <person name="Koyanagi M"/>
            <person name="Keeley SD"/>
            <person name="Tatsumi K"/>
            <person name="Tanaka K"/>
            <person name="Motone F"/>
            <person name="Kageyama Y"/>
            <person name="Nozu R"/>
            <person name="Adachi N"/>
            <person name="Nishimura O"/>
            <person name="Nakagawa R"/>
            <person name="Tanegashima C"/>
            <person name="Kiyatake I"/>
            <person name="Matsumoto R"/>
            <person name="Murakumo K"/>
            <person name="Nishida K"/>
            <person name="Terakita A"/>
            <person name="Kuratani S"/>
            <person name="Sato K"/>
            <person name="Hyodo S Kuraku.S."/>
        </authorList>
    </citation>
    <scope>NUCLEOTIDE SEQUENCE [LARGE SCALE GENOMIC DNA]</scope>
</reference>
<keyword evidence="2" id="KW-1185">Reference proteome</keyword>
<evidence type="ECO:0000313" key="1">
    <source>
        <dbReference type="EMBL" id="GCB85641.1"/>
    </source>
</evidence>
<dbReference type="EMBL" id="BFAA01178792">
    <property type="protein sequence ID" value="GCB85641.1"/>
    <property type="molecule type" value="Genomic_DNA"/>
</dbReference>
<accession>A0A401QJR6</accession>
<dbReference type="Proteomes" id="UP000288216">
    <property type="component" value="Unassembled WGS sequence"/>
</dbReference>
<name>A0A401QJR6_SCYTO</name>
<feature type="non-terminal residue" evidence="1">
    <location>
        <position position="52"/>
    </location>
</feature>
<comment type="caution">
    <text evidence="1">The sequence shown here is derived from an EMBL/GenBank/DDBJ whole genome shotgun (WGS) entry which is preliminary data.</text>
</comment>
<dbReference type="AlphaFoldDB" id="A0A401QJR6"/>